<reference evidence="2" key="1">
    <citation type="submission" date="2017-09" db="EMBL/GenBank/DDBJ databases">
        <authorList>
            <person name="Feng G."/>
            <person name="Zhu H."/>
        </authorList>
    </citation>
    <scope>NUCLEOTIDE SEQUENCE [LARGE SCALE GENOMIC DNA]</scope>
    <source>
        <strain evidence="2">1PNM-20</strain>
    </source>
</reference>
<gene>
    <name evidence="1" type="ORF">CKY28_10655</name>
</gene>
<dbReference type="Pfam" id="PF02585">
    <property type="entry name" value="PIG-L"/>
    <property type="match status" value="1"/>
</dbReference>
<comment type="caution">
    <text evidence="1">The sequence shown here is derived from an EMBL/GenBank/DDBJ whole genome shotgun (WGS) entry which is preliminary data.</text>
</comment>
<sequence length="254" mass="27681">MSWAARLADGAAVEEPVAVVVAHADDETLWAGSALARLRNCRLIHLTDSAPRSMIDAHRLGIERREDYARLRAAELDAALAELGATPERIAYDVPDQETADHLPALVERLTGDCRGVSAIVTHPYEGGHPDHDGAALACRIVADRLGCALVEFACYAEFDGTRVFGRFWPGTPEHARPLSPFERGAVARALAAHRSQRDVIGDYVPDAERWRDAPGYDFTGPPPPGNSLYDRFGWAITSGIWRERARALLGVPA</sequence>
<organism evidence="1 2">
    <name type="scientific">Sphingomonas lenta</name>
    <dbReference type="NCBI Taxonomy" id="1141887"/>
    <lineage>
        <taxon>Bacteria</taxon>
        <taxon>Pseudomonadati</taxon>
        <taxon>Pseudomonadota</taxon>
        <taxon>Alphaproteobacteria</taxon>
        <taxon>Sphingomonadales</taxon>
        <taxon>Sphingomonadaceae</taxon>
        <taxon>Sphingomonas</taxon>
    </lineage>
</organism>
<protein>
    <submittedName>
        <fullName evidence="1">LmbE family protein</fullName>
    </submittedName>
</protein>
<name>A0A2A2SFK8_9SPHN</name>
<dbReference type="SUPFAM" id="SSF102588">
    <property type="entry name" value="LmbE-like"/>
    <property type="match status" value="1"/>
</dbReference>
<dbReference type="RefSeq" id="WP_095998289.1">
    <property type="nucleotide sequence ID" value="NZ_NSLI01000003.1"/>
</dbReference>
<dbReference type="Proteomes" id="UP000218151">
    <property type="component" value="Unassembled WGS sequence"/>
</dbReference>
<dbReference type="EMBL" id="NSLI01000003">
    <property type="protein sequence ID" value="PAX08046.1"/>
    <property type="molecule type" value="Genomic_DNA"/>
</dbReference>
<evidence type="ECO:0000313" key="1">
    <source>
        <dbReference type="EMBL" id="PAX08046.1"/>
    </source>
</evidence>
<dbReference type="Gene3D" id="3.40.50.10320">
    <property type="entry name" value="LmbE-like"/>
    <property type="match status" value="1"/>
</dbReference>
<dbReference type="InterPro" id="IPR003737">
    <property type="entry name" value="GlcNAc_PI_deacetylase-related"/>
</dbReference>
<keyword evidence="2" id="KW-1185">Reference proteome</keyword>
<proteinExistence type="predicted"/>
<dbReference type="InterPro" id="IPR024078">
    <property type="entry name" value="LmbE-like_dom_sf"/>
</dbReference>
<dbReference type="AlphaFoldDB" id="A0A2A2SFK8"/>
<evidence type="ECO:0000313" key="2">
    <source>
        <dbReference type="Proteomes" id="UP000218151"/>
    </source>
</evidence>
<accession>A0A2A2SFK8</accession>